<dbReference type="PROSITE" id="PS51186">
    <property type="entry name" value="GNAT"/>
    <property type="match status" value="1"/>
</dbReference>
<sequence>MKGTLTIRRAVPTDAPGFVRIVADPAVFGGLLQLPYPTEALWRQRIEAQAQVGSTDWILVAERGGVLLGHAGLHAVPGGARRAHVRSLGVAVAVDAQRQGVGSALLTALCDLADNWLGVLRLELGVYTDNAPAIALYERLGFVTEGVHRGDALRDGRYVDTLSMARWHPRPPQGPRPE</sequence>
<accession>A0A840S621</accession>
<evidence type="ECO:0000313" key="5">
    <source>
        <dbReference type="Proteomes" id="UP000554837"/>
    </source>
</evidence>
<dbReference type="Proteomes" id="UP000554837">
    <property type="component" value="Unassembled WGS sequence"/>
</dbReference>
<dbReference type="CDD" id="cd04301">
    <property type="entry name" value="NAT_SF"/>
    <property type="match status" value="1"/>
</dbReference>
<organism evidence="4 5">
    <name type="scientific">Inhella inkyongensis</name>
    <dbReference type="NCBI Taxonomy" id="392593"/>
    <lineage>
        <taxon>Bacteria</taxon>
        <taxon>Pseudomonadati</taxon>
        <taxon>Pseudomonadota</taxon>
        <taxon>Betaproteobacteria</taxon>
        <taxon>Burkholderiales</taxon>
        <taxon>Sphaerotilaceae</taxon>
        <taxon>Inhella</taxon>
    </lineage>
</organism>
<dbReference type="RefSeq" id="WP_138856057.1">
    <property type="nucleotide sequence ID" value="NZ_CP040709.1"/>
</dbReference>
<dbReference type="GO" id="GO:0016747">
    <property type="term" value="F:acyltransferase activity, transferring groups other than amino-acyl groups"/>
    <property type="evidence" value="ECO:0007669"/>
    <property type="project" value="InterPro"/>
</dbReference>
<keyword evidence="2 4" id="KW-0012">Acyltransferase</keyword>
<keyword evidence="1 4" id="KW-0808">Transferase</keyword>
<dbReference type="Gene3D" id="3.40.630.30">
    <property type="match status" value="1"/>
</dbReference>
<dbReference type="SUPFAM" id="SSF55729">
    <property type="entry name" value="Acyl-CoA N-acyltransferases (Nat)"/>
    <property type="match status" value="1"/>
</dbReference>
<dbReference type="EMBL" id="JACHHO010000002">
    <property type="protein sequence ID" value="MBB5204244.1"/>
    <property type="molecule type" value="Genomic_DNA"/>
</dbReference>
<reference evidence="4 5" key="1">
    <citation type="submission" date="2020-08" db="EMBL/GenBank/DDBJ databases">
        <title>Genomic Encyclopedia of Type Strains, Phase IV (KMG-IV): sequencing the most valuable type-strain genomes for metagenomic binning, comparative biology and taxonomic classification.</title>
        <authorList>
            <person name="Goeker M."/>
        </authorList>
    </citation>
    <scope>NUCLEOTIDE SEQUENCE [LARGE SCALE GENOMIC DNA]</scope>
    <source>
        <strain evidence="4 5">DSM 23958</strain>
    </source>
</reference>
<dbReference type="EC" id="2.3.1.-" evidence="4"/>
<dbReference type="OrthoDB" id="336415at2"/>
<evidence type="ECO:0000259" key="3">
    <source>
        <dbReference type="PROSITE" id="PS51186"/>
    </source>
</evidence>
<name>A0A840S621_9BURK</name>
<keyword evidence="5" id="KW-1185">Reference proteome</keyword>
<gene>
    <name evidence="4" type="ORF">HNQ51_001558</name>
</gene>
<feature type="domain" description="N-acetyltransferase" evidence="3">
    <location>
        <begin position="5"/>
        <end position="169"/>
    </location>
</feature>
<comment type="caution">
    <text evidence="4">The sequence shown here is derived from an EMBL/GenBank/DDBJ whole genome shotgun (WGS) entry which is preliminary data.</text>
</comment>
<dbReference type="Pfam" id="PF00583">
    <property type="entry name" value="Acetyltransf_1"/>
    <property type="match status" value="1"/>
</dbReference>
<dbReference type="InterPro" id="IPR050832">
    <property type="entry name" value="Bact_Acetyltransf"/>
</dbReference>
<dbReference type="AlphaFoldDB" id="A0A840S621"/>
<dbReference type="PANTHER" id="PTHR43877">
    <property type="entry name" value="AMINOALKYLPHOSPHONATE N-ACETYLTRANSFERASE-RELATED-RELATED"/>
    <property type="match status" value="1"/>
</dbReference>
<dbReference type="InterPro" id="IPR000182">
    <property type="entry name" value="GNAT_dom"/>
</dbReference>
<dbReference type="InterPro" id="IPR016181">
    <property type="entry name" value="Acyl_CoA_acyltransferase"/>
</dbReference>
<evidence type="ECO:0000256" key="1">
    <source>
        <dbReference type="ARBA" id="ARBA00022679"/>
    </source>
</evidence>
<proteinExistence type="predicted"/>
<evidence type="ECO:0000313" key="4">
    <source>
        <dbReference type="EMBL" id="MBB5204244.1"/>
    </source>
</evidence>
<protein>
    <submittedName>
        <fullName evidence="4">Putative acetyltransferase</fullName>
        <ecNumber evidence="4">2.3.1.-</ecNumber>
    </submittedName>
</protein>
<evidence type="ECO:0000256" key="2">
    <source>
        <dbReference type="ARBA" id="ARBA00023315"/>
    </source>
</evidence>